<accession>A0A5M8RP70</accession>
<dbReference type="Pfam" id="PF01944">
    <property type="entry name" value="SpoIIM"/>
    <property type="match status" value="1"/>
</dbReference>
<feature type="transmembrane region" description="Helical" evidence="1">
    <location>
        <begin position="55"/>
        <end position="83"/>
    </location>
</feature>
<sequence length="178" mass="20513">MKPALKRDSLKTYAKYSIFFIIIFGFGFFLSFFVFQEVSDTYYDSFKISNALDIFINNLFVGLTIFFLGLISVGFLSSVIVFLNGYFSGAIFFSYEKILGFWQSLQYILFHGPIEIFALLIFYVVSLDISSRILSFFKKSDTNLMIKPKVKEYIMIMISAVGLLFLASIVEYFVISLK</sequence>
<comment type="caution">
    <text evidence="2">The sequence shown here is derived from an EMBL/GenBank/DDBJ whole genome shotgun (WGS) entry which is preliminary data.</text>
</comment>
<keyword evidence="1" id="KW-1133">Transmembrane helix</keyword>
<feature type="transmembrane region" description="Helical" evidence="1">
    <location>
        <begin position="12"/>
        <end position="35"/>
    </location>
</feature>
<keyword evidence="1" id="KW-0812">Transmembrane</keyword>
<dbReference type="PANTHER" id="PTHR35337">
    <property type="entry name" value="SLR1478 PROTEIN"/>
    <property type="match status" value="1"/>
</dbReference>
<evidence type="ECO:0000313" key="3">
    <source>
        <dbReference type="Proteomes" id="UP000324326"/>
    </source>
</evidence>
<dbReference type="AlphaFoldDB" id="A0A5M8RP70"/>
<organism evidence="2 3">
    <name type="scientific">Bacillus swezeyi</name>
    <dbReference type="NCBI Taxonomy" id="1925020"/>
    <lineage>
        <taxon>Bacteria</taxon>
        <taxon>Bacillati</taxon>
        <taxon>Bacillota</taxon>
        <taxon>Bacilli</taxon>
        <taxon>Bacillales</taxon>
        <taxon>Bacillaceae</taxon>
        <taxon>Bacillus</taxon>
    </lineage>
</organism>
<dbReference type="InterPro" id="IPR002798">
    <property type="entry name" value="SpoIIM-like"/>
</dbReference>
<dbReference type="EMBL" id="QSND01000004">
    <property type="protein sequence ID" value="KAA6448674.1"/>
    <property type="molecule type" value="Genomic_DNA"/>
</dbReference>
<keyword evidence="1" id="KW-0472">Membrane</keyword>
<evidence type="ECO:0000313" key="2">
    <source>
        <dbReference type="EMBL" id="KAA6448674.1"/>
    </source>
</evidence>
<name>A0A5M8RP70_9BACI</name>
<feature type="transmembrane region" description="Helical" evidence="1">
    <location>
        <begin position="154"/>
        <end position="175"/>
    </location>
</feature>
<reference evidence="2 3" key="1">
    <citation type="submission" date="2018-08" db="EMBL/GenBank/DDBJ databases">
        <title>Bacillus phenotypic plasticity.</title>
        <authorList>
            <person name="Hurtado E."/>
        </authorList>
    </citation>
    <scope>NUCLEOTIDE SEQUENCE [LARGE SCALE GENOMIC DNA]</scope>
    <source>
        <strain evidence="2 3">427</strain>
    </source>
</reference>
<dbReference type="PANTHER" id="PTHR35337:SF1">
    <property type="entry name" value="SLR1478 PROTEIN"/>
    <property type="match status" value="1"/>
</dbReference>
<feature type="transmembrane region" description="Helical" evidence="1">
    <location>
        <begin position="116"/>
        <end position="134"/>
    </location>
</feature>
<dbReference type="Proteomes" id="UP000324326">
    <property type="component" value="Unassembled WGS sequence"/>
</dbReference>
<dbReference type="RefSeq" id="WP_148958137.1">
    <property type="nucleotide sequence ID" value="NZ_QSND01000004.1"/>
</dbReference>
<evidence type="ECO:0000256" key="1">
    <source>
        <dbReference type="SAM" id="Phobius"/>
    </source>
</evidence>
<protein>
    <submittedName>
        <fullName evidence="2">Stage II sporulation protein M</fullName>
    </submittedName>
</protein>
<gene>
    <name evidence="2" type="ORF">DX927_19145</name>
</gene>
<proteinExistence type="predicted"/>